<evidence type="ECO:0000259" key="4">
    <source>
        <dbReference type="Pfam" id="PF03561"/>
    </source>
</evidence>
<comment type="pathway">
    <text evidence="3">Nitrogen metabolism; (S)-allantoin degradation; (S)-ureidoglycolate from allantoate (aminidohydrolase route): step 1/1.</text>
</comment>
<dbReference type="GO" id="GO:0000256">
    <property type="term" value="P:allantoin catabolic process"/>
    <property type="evidence" value="ECO:0007669"/>
    <property type="project" value="UniProtKB-UniRule"/>
</dbReference>
<protein>
    <recommendedName>
        <fullName evidence="3">Probable allantoicase</fullName>
        <ecNumber evidence="3">3.5.3.4</ecNumber>
    </recommendedName>
    <alternativeName>
        <fullName evidence="3">Allantoate amidinohydrolase</fullName>
    </alternativeName>
</protein>
<keyword evidence="3 5" id="KW-0378">Hydrolase</keyword>
<dbReference type="UniPathway" id="UPA00395">
    <property type="reaction ID" value="UER00654"/>
</dbReference>
<dbReference type="Proteomes" id="UP000388235">
    <property type="component" value="Chromosome"/>
</dbReference>
<dbReference type="PANTHER" id="PTHR12045">
    <property type="entry name" value="ALLANTOICASE"/>
    <property type="match status" value="1"/>
</dbReference>
<gene>
    <name evidence="3 5" type="primary">alc</name>
    <name evidence="5" type="ORF">GH975_02905</name>
</gene>
<evidence type="ECO:0000313" key="6">
    <source>
        <dbReference type="Proteomes" id="UP000388235"/>
    </source>
</evidence>
<dbReference type="Gene3D" id="2.60.120.260">
    <property type="entry name" value="Galactose-binding domain-like"/>
    <property type="match status" value="2"/>
</dbReference>
<dbReference type="GO" id="GO:0004037">
    <property type="term" value="F:allantoicase activity"/>
    <property type="evidence" value="ECO:0007669"/>
    <property type="project" value="UniProtKB-UniRule"/>
</dbReference>
<dbReference type="InterPro" id="IPR015908">
    <property type="entry name" value="Allantoicase_dom"/>
</dbReference>
<dbReference type="InterPro" id="IPR005164">
    <property type="entry name" value="Allantoicase"/>
</dbReference>
<evidence type="ECO:0000256" key="1">
    <source>
        <dbReference type="ARBA" id="ARBA00009242"/>
    </source>
</evidence>
<dbReference type="SUPFAM" id="SSF49785">
    <property type="entry name" value="Galactose-binding domain-like"/>
    <property type="match status" value="2"/>
</dbReference>
<organism evidence="5 6">
    <name type="scientific">Litorivicinus lipolyticus</name>
    <dbReference type="NCBI Taxonomy" id="418701"/>
    <lineage>
        <taxon>Bacteria</taxon>
        <taxon>Pseudomonadati</taxon>
        <taxon>Pseudomonadota</taxon>
        <taxon>Gammaproteobacteria</taxon>
        <taxon>Oceanospirillales</taxon>
        <taxon>Litorivicinaceae</taxon>
        <taxon>Litorivicinus</taxon>
    </lineage>
</organism>
<accession>A0A5Q2QBC1</accession>
<evidence type="ECO:0000256" key="2">
    <source>
        <dbReference type="ARBA" id="ARBA00022631"/>
    </source>
</evidence>
<dbReference type="PIRSF" id="PIRSF016516">
    <property type="entry name" value="Allantoicase"/>
    <property type="match status" value="1"/>
</dbReference>
<dbReference type="KEGG" id="llp:GH975_02905"/>
<evidence type="ECO:0000313" key="5">
    <source>
        <dbReference type="EMBL" id="QGG79572.1"/>
    </source>
</evidence>
<proteinExistence type="inferred from homology"/>
<comment type="similarity">
    <text evidence="1 3">Belongs to the allantoicase family.</text>
</comment>
<sequence>MSHLNLASAKLGAQAVQCSDDSFASMDRLLQDHPAVWKEDVYDDFGKWMDGWESKRRRSGGFDWCVIKLAVPGQIDRFTVDTSYFTGNYPPGAQVWGAIGDEQPSATSDRWVPLSDILSLQGDSQQDAQCLDKAGVYQWIRFDMYPDGGVARLRVYGKAVVERSGDDSIELSALVNGGRITAYSDAHYGNVEAVLTAGRGTDMGDGWETKRRREPGNEWLIIELGVPGQIGEIEIDTAHFKGNFPGGFTIQAADMPALGDQAIVTQAMFWDEIVPFNALTADSIHRFDVAPTGRVTHIKVNSIPDGGMSRIRAFGRPDHG</sequence>
<dbReference type="NCBIfam" id="TIGR02961">
    <property type="entry name" value="allantoicase"/>
    <property type="match status" value="1"/>
</dbReference>
<name>A0A5Q2QBC1_9GAMM</name>
<keyword evidence="2 3" id="KW-0659">Purine metabolism</keyword>
<dbReference type="EC" id="3.5.3.4" evidence="3"/>
<dbReference type="AlphaFoldDB" id="A0A5Q2QBC1"/>
<keyword evidence="6" id="KW-1185">Reference proteome</keyword>
<feature type="domain" description="Allantoicase" evidence="4">
    <location>
        <begin position="177"/>
        <end position="317"/>
    </location>
</feature>
<dbReference type="InterPro" id="IPR008979">
    <property type="entry name" value="Galactose-bd-like_sf"/>
</dbReference>
<dbReference type="EMBL" id="CP045871">
    <property type="protein sequence ID" value="QGG79572.1"/>
    <property type="molecule type" value="Genomic_DNA"/>
</dbReference>
<feature type="domain" description="Allantoicase" evidence="4">
    <location>
        <begin position="12"/>
        <end position="159"/>
    </location>
</feature>
<evidence type="ECO:0000256" key="3">
    <source>
        <dbReference type="HAMAP-Rule" id="MF_00813"/>
    </source>
</evidence>
<dbReference type="GO" id="GO:0006144">
    <property type="term" value="P:purine nucleobase metabolic process"/>
    <property type="evidence" value="ECO:0007669"/>
    <property type="project" value="UniProtKB-KW"/>
</dbReference>
<comment type="catalytic activity">
    <reaction evidence="3">
        <text>allantoate + H2O = (S)-ureidoglycolate + urea</text>
        <dbReference type="Rhea" id="RHEA:11016"/>
        <dbReference type="ChEBI" id="CHEBI:15377"/>
        <dbReference type="ChEBI" id="CHEBI:16199"/>
        <dbReference type="ChEBI" id="CHEBI:17536"/>
        <dbReference type="ChEBI" id="CHEBI:57296"/>
        <dbReference type="EC" id="3.5.3.4"/>
    </reaction>
</comment>
<dbReference type="HAMAP" id="MF_00813">
    <property type="entry name" value="Allantoicase"/>
    <property type="match status" value="1"/>
</dbReference>
<dbReference type="OrthoDB" id="2078334at2"/>
<reference evidence="5 6" key="1">
    <citation type="submission" date="2019-11" db="EMBL/GenBank/DDBJ databases">
        <authorList>
            <person name="Khan S.A."/>
            <person name="Jeon C.O."/>
            <person name="Chun B.H."/>
        </authorList>
    </citation>
    <scope>NUCLEOTIDE SEQUENCE [LARGE SCALE GENOMIC DNA]</scope>
    <source>
        <strain evidence="5 6">IMCC 1097</strain>
    </source>
</reference>
<dbReference type="Pfam" id="PF03561">
    <property type="entry name" value="Allantoicase"/>
    <property type="match status" value="2"/>
</dbReference>
<dbReference type="PANTHER" id="PTHR12045:SF3">
    <property type="entry name" value="INACTIVE ALLANTOICASE-RELATED"/>
    <property type="match status" value="1"/>
</dbReference>
<dbReference type="RefSeq" id="WP_153713076.1">
    <property type="nucleotide sequence ID" value="NZ_CP045871.1"/>
</dbReference>